<proteinExistence type="predicted"/>
<dbReference type="SUPFAM" id="SSF63829">
    <property type="entry name" value="Calcium-dependent phosphotriesterase"/>
    <property type="match status" value="1"/>
</dbReference>
<evidence type="ECO:0000313" key="2">
    <source>
        <dbReference type="Proteomes" id="UP000822152"/>
    </source>
</evidence>
<accession>A0ABX2GLS4</accession>
<dbReference type="RefSeq" id="WP_173742832.1">
    <property type="nucleotide sequence ID" value="NZ_JAAIPF010000007.1"/>
</dbReference>
<dbReference type="Proteomes" id="UP000822152">
    <property type="component" value="Unassembled WGS sequence"/>
</dbReference>
<comment type="caution">
    <text evidence="1">The sequence shown here is derived from an EMBL/GenBank/DDBJ whole genome shotgun (WGS) entry which is preliminary data.</text>
</comment>
<evidence type="ECO:0000313" key="1">
    <source>
        <dbReference type="EMBL" id="NSF73123.1"/>
    </source>
</evidence>
<keyword evidence="2" id="KW-1185">Reference proteome</keyword>
<name>A0ABX2GLS4_9FIRM</name>
<sequence>MRKKLWTIFPLLIGLVLLTAGSTFTVYGENDNTIDVALFKLNLPDDWSYNPDDISDYEHSCSVKVFKGTDKDNSENNITIRATKETSYAFRKHLLDSDIDLHDYADGAIEKTILGDVDYIRITDNFKRTYYIYRHEPSGITYNITLSGEENDSSKNVFNNLDLKLEDTGNVEAPYPWDGTPYTPNLQSVTVGDYTITPEYIPFNVSQAGFEIMYHRFALSGDLMYHQLYNTLETYEYTGNSLNLLSSDIMDEKGNDLSADTNGKLYVSLSAKKGIVIKDEQTTAKHDISGNLTMHPSGAWGLAYSYSNDTEKITFQDGNILKEPWILTSMDDDEARTGIFKQVSLIEIGNEHIMVYGCLVGDDAPYKIAVYDQDGNQQLLLGRDPSDDSASFGYITGVAETANGYIATDGNARILYFWSKDGTLLGKIQCSDIFGTRYPWLEDIKVADDGSAMLLMTQKREDESASELMVFRLTGF</sequence>
<protein>
    <submittedName>
        <fullName evidence="1">Uncharacterized protein</fullName>
    </submittedName>
</protein>
<organism evidence="1 2">
    <name type="scientific">Blautia wexlerae</name>
    <dbReference type="NCBI Taxonomy" id="418240"/>
    <lineage>
        <taxon>Bacteria</taxon>
        <taxon>Bacillati</taxon>
        <taxon>Bacillota</taxon>
        <taxon>Clostridia</taxon>
        <taxon>Lachnospirales</taxon>
        <taxon>Lachnospiraceae</taxon>
        <taxon>Blautia</taxon>
    </lineage>
</organism>
<dbReference type="EMBL" id="JAAIPF010000007">
    <property type="protein sequence ID" value="NSF73123.1"/>
    <property type="molecule type" value="Genomic_DNA"/>
</dbReference>
<reference evidence="1 2" key="1">
    <citation type="journal article" date="2020" name="Cell Host Microbe">
        <title>Functional and Genomic Variation between Human-Derived Isolates of Lachnospiraceae Reveals Inter- and Intra-Species Diversity.</title>
        <authorList>
            <person name="Sorbara M.T."/>
            <person name="Littmann E.R."/>
            <person name="Fontana E."/>
            <person name="Moody T.U."/>
            <person name="Kohout C.E."/>
            <person name="Gjonbalaj M."/>
            <person name="Eaton V."/>
            <person name="Seok R."/>
            <person name="Leiner I.M."/>
            <person name="Pamer E.G."/>
        </authorList>
    </citation>
    <scope>NUCLEOTIDE SEQUENCE [LARGE SCALE GENOMIC DNA]</scope>
    <source>
        <strain evidence="1 2">MSK.20.11</strain>
    </source>
</reference>
<gene>
    <name evidence="1" type="ORF">G4952_04650</name>
</gene>